<dbReference type="AlphaFoldDB" id="A0AAV8SZM9"/>
<dbReference type="PROSITE" id="PS51471">
    <property type="entry name" value="FE2OG_OXY"/>
    <property type="match status" value="1"/>
</dbReference>
<dbReference type="InterPro" id="IPR027443">
    <property type="entry name" value="IPNS-like_sf"/>
</dbReference>
<dbReference type="InterPro" id="IPR044861">
    <property type="entry name" value="IPNS-like_FE2OG_OXY"/>
</dbReference>
<dbReference type="SUPFAM" id="SSF51197">
    <property type="entry name" value="Clavaminate synthase-like"/>
    <property type="match status" value="1"/>
</dbReference>
<gene>
    <name evidence="9" type="ORF">K2173_007003</name>
</gene>
<protein>
    <recommendedName>
        <fullName evidence="8">Fe2OG dioxygenase domain-containing protein</fullName>
    </recommendedName>
</protein>
<keyword evidence="4 6" id="KW-0560">Oxidoreductase</keyword>
<dbReference type="InterPro" id="IPR005123">
    <property type="entry name" value="Oxoglu/Fe-dep_dioxygenase_dom"/>
</dbReference>
<evidence type="ECO:0000256" key="3">
    <source>
        <dbReference type="ARBA" id="ARBA00022723"/>
    </source>
</evidence>
<dbReference type="PANTHER" id="PTHR10209:SF776">
    <property type="entry name" value="2OG-FE(II) OXYGENASE FAMILY OXIDOREDUCTASE"/>
    <property type="match status" value="1"/>
</dbReference>
<evidence type="ECO:0000313" key="9">
    <source>
        <dbReference type="EMBL" id="KAJ8759458.1"/>
    </source>
</evidence>
<comment type="similarity">
    <text evidence="2 6">Belongs to the iron/ascorbate-dependent oxidoreductase family.</text>
</comment>
<keyword evidence="10" id="KW-1185">Reference proteome</keyword>
<evidence type="ECO:0000313" key="10">
    <source>
        <dbReference type="Proteomes" id="UP001159364"/>
    </source>
</evidence>
<comment type="caution">
    <text evidence="9">The sequence shown here is derived from an EMBL/GenBank/DDBJ whole genome shotgun (WGS) entry which is preliminary data.</text>
</comment>
<dbReference type="FunFam" id="2.60.120.330:FF:000005">
    <property type="entry name" value="1-aminocyclopropane-1-carboxylate oxidase homolog 1"/>
    <property type="match status" value="1"/>
</dbReference>
<dbReference type="Gene3D" id="2.60.120.330">
    <property type="entry name" value="B-lactam Antibiotic, Isopenicillin N Synthase, Chain"/>
    <property type="match status" value="1"/>
</dbReference>
<feature type="compositionally biased region" description="Polar residues" evidence="7">
    <location>
        <begin position="1"/>
        <end position="14"/>
    </location>
</feature>
<sequence length="381" mass="43031">MSDANMQLSSSKNEPNNDRQKELEAFDESKAGVKGLVDAGIVKIPSIFVLPTSEFSSVKADSDAVCNLEVPVINLKDARQDVIRRKEIIKAIQQASEEWGLFQVVDHGMSSDVMSEMIEGVRRFHEHSKEVKMEYYTRDDSKKVRFVSNYDLYQAKAANWRDTVYFLMEPDAPSPEEIPEACREIVMKYSAEVKTLGLNLFELLSEALGLEPNHLIDIDCAKGHFIGCHYYPACPEPHLTLGISAHTDPAFITILLQDHIGGLQVRYENQWVDVPPIPGAFVVNLGDLLQSAQLISNNKFKSAEHRVLAKCIGPRISLACFFSTRFSRLDRLYGPLKELLSDENPPLYREVLVRDYVAHYNSKGIDDDIPALDLFRLQGRK</sequence>
<organism evidence="9 10">
    <name type="scientific">Erythroxylum novogranatense</name>
    <dbReference type="NCBI Taxonomy" id="1862640"/>
    <lineage>
        <taxon>Eukaryota</taxon>
        <taxon>Viridiplantae</taxon>
        <taxon>Streptophyta</taxon>
        <taxon>Embryophyta</taxon>
        <taxon>Tracheophyta</taxon>
        <taxon>Spermatophyta</taxon>
        <taxon>Magnoliopsida</taxon>
        <taxon>eudicotyledons</taxon>
        <taxon>Gunneridae</taxon>
        <taxon>Pentapetalae</taxon>
        <taxon>rosids</taxon>
        <taxon>fabids</taxon>
        <taxon>Malpighiales</taxon>
        <taxon>Erythroxylaceae</taxon>
        <taxon>Erythroxylum</taxon>
    </lineage>
</organism>
<dbReference type="EMBL" id="JAIWQS010000007">
    <property type="protein sequence ID" value="KAJ8759458.1"/>
    <property type="molecule type" value="Genomic_DNA"/>
</dbReference>
<evidence type="ECO:0000256" key="7">
    <source>
        <dbReference type="SAM" id="MobiDB-lite"/>
    </source>
</evidence>
<accession>A0AAV8SZM9</accession>
<dbReference type="GO" id="GO:0046872">
    <property type="term" value="F:metal ion binding"/>
    <property type="evidence" value="ECO:0007669"/>
    <property type="project" value="UniProtKB-KW"/>
</dbReference>
<reference evidence="9 10" key="1">
    <citation type="submission" date="2021-09" db="EMBL/GenBank/DDBJ databases">
        <title>Genomic insights and catalytic innovation underlie evolution of tropane alkaloids biosynthesis.</title>
        <authorList>
            <person name="Wang Y.-J."/>
            <person name="Tian T."/>
            <person name="Huang J.-P."/>
            <person name="Huang S.-X."/>
        </authorList>
    </citation>
    <scope>NUCLEOTIDE SEQUENCE [LARGE SCALE GENOMIC DNA]</scope>
    <source>
        <strain evidence="9">KIB-2018</strain>
        <tissue evidence="9">Leaf</tissue>
    </source>
</reference>
<name>A0AAV8SZM9_9ROSI</name>
<keyword evidence="5 6" id="KW-0408">Iron</keyword>
<dbReference type="Pfam" id="PF03171">
    <property type="entry name" value="2OG-FeII_Oxy"/>
    <property type="match status" value="1"/>
</dbReference>
<evidence type="ECO:0000256" key="2">
    <source>
        <dbReference type="ARBA" id="ARBA00008056"/>
    </source>
</evidence>
<dbReference type="Pfam" id="PF14226">
    <property type="entry name" value="DIOX_N"/>
    <property type="match status" value="1"/>
</dbReference>
<comment type="cofactor">
    <cofactor evidence="1">
        <name>Fe cation</name>
        <dbReference type="ChEBI" id="CHEBI:24875"/>
    </cofactor>
</comment>
<dbReference type="GO" id="GO:0051213">
    <property type="term" value="F:dioxygenase activity"/>
    <property type="evidence" value="ECO:0007669"/>
    <property type="project" value="UniProtKB-ARBA"/>
</dbReference>
<feature type="region of interest" description="Disordered" evidence="7">
    <location>
        <begin position="1"/>
        <end position="22"/>
    </location>
</feature>
<evidence type="ECO:0000256" key="4">
    <source>
        <dbReference type="ARBA" id="ARBA00023002"/>
    </source>
</evidence>
<evidence type="ECO:0000259" key="8">
    <source>
        <dbReference type="PROSITE" id="PS51471"/>
    </source>
</evidence>
<proteinExistence type="inferred from homology"/>
<keyword evidence="3 6" id="KW-0479">Metal-binding</keyword>
<dbReference type="PANTHER" id="PTHR10209">
    <property type="entry name" value="OXIDOREDUCTASE, 2OG-FE II OXYGENASE FAMILY PROTEIN"/>
    <property type="match status" value="1"/>
</dbReference>
<evidence type="ECO:0000256" key="6">
    <source>
        <dbReference type="RuleBase" id="RU003682"/>
    </source>
</evidence>
<dbReference type="InterPro" id="IPR026992">
    <property type="entry name" value="DIOX_N"/>
</dbReference>
<evidence type="ECO:0000256" key="1">
    <source>
        <dbReference type="ARBA" id="ARBA00001962"/>
    </source>
</evidence>
<feature type="domain" description="Fe2OG dioxygenase" evidence="8">
    <location>
        <begin position="222"/>
        <end position="325"/>
    </location>
</feature>
<dbReference type="Proteomes" id="UP001159364">
    <property type="component" value="Linkage Group LG07"/>
</dbReference>
<evidence type="ECO:0000256" key="5">
    <source>
        <dbReference type="ARBA" id="ARBA00023004"/>
    </source>
</evidence>